<comment type="caution">
    <text evidence="1">The sequence shown here is derived from an EMBL/GenBank/DDBJ whole genome shotgun (WGS) entry which is preliminary data.</text>
</comment>
<dbReference type="PANTHER" id="PTHR36932">
    <property type="entry name" value="CAPSULAR POLYSACCHARIDE BIOSYNTHESIS PROTEIN"/>
    <property type="match status" value="1"/>
</dbReference>
<dbReference type="RefSeq" id="WP_156805217.1">
    <property type="nucleotide sequence ID" value="NZ_JBHSOJ010000016.1"/>
</dbReference>
<gene>
    <name evidence="1" type="ORF">ACFPQ3_06815</name>
</gene>
<dbReference type="InterPro" id="IPR012685">
    <property type="entry name" value="CHP02304_F390_synth-rel"/>
</dbReference>
<dbReference type="NCBIfam" id="TIGR02304">
    <property type="entry name" value="aden_form_hyp"/>
    <property type="match status" value="1"/>
</dbReference>
<dbReference type="InterPro" id="IPR053158">
    <property type="entry name" value="CapK_Type1_Caps_Biosynth"/>
</dbReference>
<sequence length="426" mass="49586">MKWLPFLIAFMTTRYRHFQNREALLTYQGRQIQKHLAYIERFSPYFKNGINLTQISMDKSFMMAHFDELNTVGIKKADAFNLAIDSERSRQFSPTINSISVGLSSGTSGHRGIFLTSPEEQAIWAGTILAKLLPSKNFLGHQLAFFLRANNNLYEQVNSPFLTLHYYDMSQSITSHLDGLNQLQPSILVAPASVLCQLATLQEKGELVIKPQKIISVAEVLEERDSEYIASVFQQPFIHQIYQATEGFLGYTCEHGRLHLNEDGIRFEKEYIDDKRFYPIITDFKRKSQPFIRYRLNDILVESKEQCPCGSLLQVIEKIEGRSDDIFYFESEQNETVVMYPDFIRRCLLFVDGIREYQVSQVSKQDVEIAINELTKQQQSEIVSEFQTLFHVYHLKPINLTFTRYQLQKNQKLKRICQKMPLSEQH</sequence>
<dbReference type="InterPro" id="IPR042099">
    <property type="entry name" value="ANL_N_sf"/>
</dbReference>
<accession>A0ABW0UDT2</accession>
<name>A0ABW0UDT2_9STRE</name>
<dbReference type="Proteomes" id="UP001596110">
    <property type="component" value="Unassembled WGS sequence"/>
</dbReference>
<dbReference type="EMBL" id="JBHSOJ010000016">
    <property type="protein sequence ID" value="MFC5631293.1"/>
    <property type="molecule type" value="Genomic_DNA"/>
</dbReference>
<dbReference type="Gene3D" id="3.40.50.12780">
    <property type="entry name" value="N-terminal domain of ligase-like"/>
    <property type="match status" value="1"/>
</dbReference>
<evidence type="ECO:0000313" key="2">
    <source>
        <dbReference type="Proteomes" id="UP001596110"/>
    </source>
</evidence>
<protein>
    <submittedName>
        <fullName evidence="1">F390 synthetase-related protein</fullName>
    </submittedName>
</protein>
<evidence type="ECO:0000313" key="1">
    <source>
        <dbReference type="EMBL" id="MFC5631293.1"/>
    </source>
</evidence>
<proteinExistence type="predicted"/>
<reference evidence="2" key="1">
    <citation type="journal article" date="2019" name="Int. J. Syst. Evol. Microbiol.">
        <title>The Global Catalogue of Microorganisms (GCM) 10K type strain sequencing project: providing services to taxonomists for standard genome sequencing and annotation.</title>
        <authorList>
            <consortium name="The Broad Institute Genomics Platform"/>
            <consortium name="The Broad Institute Genome Sequencing Center for Infectious Disease"/>
            <person name="Wu L."/>
            <person name="Ma J."/>
        </authorList>
    </citation>
    <scope>NUCLEOTIDE SEQUENCE [LARGE SCALE GENOMIC DNA]</scope>
    <source>
        <strain evidence="2">DT43</strain>
    </source>
</reference>
<keyword evidence="2" id="KW-1185">Reference proteome</keyword>
<organism evidence="1 2">
    <name type="scientific">Streptococcus caledonicus</name>
    <dbReference type="NCBI Taxonomy" id="2614158"/>
    <lineage>
        <taxon>Bacteria</taxon>
        <taxon>Bacillati</taxon>
        <taxon>Bacillota</taxon>
        <taxon>Bacilli</taxon>
        <taxon>Lactobacillales</taxon>
        <taxon>Streptococcaceae</taxon>
        <taxon>Streptococcus</taxon>
    </lineage>
</organism>
<dbReference type="PANTHER" id="PTHR36932:SF1">
    <property type="entry name" value="CAPSULAR POLYSACCHARIDE BIOSYNTHESIS PROTEIN"/>
    <property type="match status" value="1"/>
</dbReference>